<organism evidence="1">
    <name type="scientific">Photinus pyralis</name>
    <name type="common">Common eastern firefly</name>
    <name type="synonym">Lampyris pyralis</name>
    <dbReference type="NCBI Taxonomy" id="7054"/>
    <lineage>
        <taxon>Eukaryota</taxon>
        <taxon>Metazoa</taxon>
        <taxon>Ecdysozoa</taxon>
        <taxon>Arthropoda</taxon>
        <taxon>Hexapoda</taxon>
        <taxon>Insecta</taxon>
        <taxon>Pterygota</taxon>
        <taxon>Neoptera</taxon>
        <taxon>Endopterygota</taxon>
        <taxon>Coleoptera</taxon>
        <taxon>Polyphaga</taxon>
        <taxon>Elateriformia</taxon>
        <taxon>Elateroidea</taxon>
        <taxon>Lampyridae</taxon>
        <taxon>Lampyrinae</taxon>
        <taxon>Photinus</taxon>
    </lineage>
</organism>
<dbReference type="AlphaFoldDB" id="A0A1Y1JWC1"/>
<proteinExistence type="predicted"/>
<accession>A0A1Y1JWC1</accession>
<sequence>MIQIKKILDVFSSPGGEGGGCPVDIWYQVDVTNDGNYGIQKTIRGSPDSTFGQGCTKIAYIRKCGDCKVSNRKPEGRFQTPVMLFEVFAMDFFELLAQIAEEYRLTFIIETTAGAKYSLMKWTKE</sequence>
<reference evidence="1" key="1">
    <citation type="journal article" date="2016" name="Sci. Rep.">
        <title>Molecular characterization of firefly nuptial gifts: a multi-omics approach sheds light on postcopulatory sexual selection.</title>
        <authorList>
            <person name="Al-Wathiqui N."/>
            <person name="Fallon T.R."/>
            <person name="South A."/>
            <person name="Weng J.K."/>
            <person name="Lewis S.M."/>
        </authorList>
    </citation>
    <scope>NUCLEOTIDE SEQUENCE</scope>
</reference>
<protein>
    <submittedName>
        <fullName evidence="1">Uncharacterized protein</fullName>
    </submittedName>
</protein>
<evidence type="ECO:0000313" key="1">
    <source>
        <dbReference type="EMBL" id="JAV53614.1"/>
    </source>
</evidence>
<name>A0A1Y1JWC1_PHOPY</name>
<dbReference type="EMBL" id="GEZM01098954">
    <property type="protein sequence ID" value="JAV53614.1"/>
    <property type="molecule type" value="Transcribed_RNA"/>
</dbReference>